<keyword evidence="1" id="KW-1133">Transmembrane helix</keyword>
<evidence type="ECO:0000256" key="1">
    <source>
        <dbReference type="SAM" id="Phobius"/>
    </source>
</evidence>
<evidence type="ECO:0008006" key="4">
    <source>
        <dbReference type="Google" id="ProtNLM"/>
    </source>
</evidence>
<comment type="caution">
    <text evidence="2">The sequence shown here is derived from an EMBL/GenBank/DDBJ whole genome shotgun (WGS) entry which is preliminary data.</text>
</comment>
<reference evidence="2 3" key="1">
    <citation type="journal article" date="2014" name="Int. J. Syst. Evol. Microbiol.">
        <title>Complete genome sequence of Corynebacterium casei LMG S-19264T (=DSM 44701T), isolated from a smear-ripened cheese.</title>
        <authorList>
            <consortium name="US DOE Joint Genome Institute (JGI-PGF)"/>
            <person name="Walter F."/>
            <person name="Albersmeier A."/>
            <person name="Kalinowski J."/>
            <person name="Ruckert C."/>
        </authorList>
    </citation>
    <scope>NUCLEOTIDE SEQUENCE [LARGE SCALE GENOMIC DNA]</scope>
    <source>
        <strain evidence="2 3">CGMCC 1.7029</strain>
    </source>
</reference>
<name>A0A918DCL5_9RHOB</name>
<proteinExistence type="predicted"/>
<keyword evidence="1" id="KW-0812">Transmembrane</keyword>
<gene>
    <name evidence="2" type="ORF">GCM10010991_20090</name>
</gene>
<accession>A0A918DCL5</accession>
<protein>
    <recommendedName>
        <fullName evidence="4">Lipopolysaccharide export system protein LptC</fullName>
    </recommendedName>
</protein>
<dbReference type="Proteomes" id="UP000598196">
    <property type="component" value="Unassembled WGS sequence"/>
</dbReference>
<evidence type="ECO:0000313" key="2">
    <source>
        <dbReference type="EMBL" id="GGO32495.1"/>
    </source>
</evidence>
<evidence type="ECO:0000313" key="3">
    <source>
        <dbReference type="Proteomes" id="UP000598196"/>
    </source>
</evidence>
<dbReference type="EMBL" id="BMLP01000003">
    <property type="protein sequence ID" value="GGO32495.1"/>
    <property type="molecule type" value="Genomic_DNA"/>
</dbReference>
<dbReference type="RefSeq" id="WP_146286734.1">
    <property type="nucleotide sequence ID" value="NZ_BMLP01000003.1"/>
</dbReference>
<keyword evidence="1" id="KW-0472">Membrane</keyword>
<keyword evidence="3" id="KW-1185">Reference proteome</keyword>
<feature type="transmembrane region" description="Helical" evidence="1">
    <location>
        <begin position="7"/>
        <end position="29"/>
    </location>
</feature>
<dbReference type="AlphaFoldDB" id="A0A918DCL5"/>
<organism evidence="2 3">
    <name type="scientific">Gemmobacter aquaticus</name>
    <dbReference type="NCBI Taxonomy" id="490185"/>
    <lineage>
        <taxon>Bacteria</taxon>
        <taxon>Pseudomonadati</taxon>
        <taxon>Pseudomonadota</taxon>
        <taxon>Alphaproteobacteria</taxon>
        <taxon>Rhodobacterales</taxon>
        <taxon>Paracoccaceae</taxon>
        <taxon>Gemmobacter</taxon>
    </lineage>
</organism>
<dbReference type="OrthoDB" id="7871110at2"/>
<sequence length="200" mass="21253">MDGYSRLVGWLKVALPLLALAILSSLFLLTRRIDPESAIPYSDAEIADRLREPRMTDPAFAGTTRDGAMVTITAAEARPAEDGGGAARDIRAQLATPDGARSALTSAGLRYDRTSGLAVFEDGVLFSNSLGYEFRTDSMSLHLDRTGAESGGEVQGHGPLGQLTAGRMELRPAEDGASPDAGYLLVFNGGVRLIYQPRTP</sequence>